<feature type="compositionally biased region" description="Polar residues" evidence="1">
    <location>
        <begin position="305"/>
        <end position="317"/>
    </location>
</feature>
<keyword evidence="3" id="KW-1185">Reference proteome</keyword>
<protein>
    <submittedName>
        <fullName evidence="2">Uncharacterized protein</fullName>
    </submittedName>
</protein>
<comment type="caution">
    <text evidence="2">The sequence shown here is derived from an EMBL/GenBank/DDBJ whole genome shotgun (WGS) entry which is preliminary data.</text>
</comment>
<dbReference type="Proteomes" id="UP001175211">
    <property type="component" value="Unassembled WGS sequence"/>
</dbReference>
<organism evidence="2 3">
    <name type="scientific">Armillaria tabescens</name>
    <name type="common">Ringless honey mushroom</name>
    <name type="synonym">Agaricus tabescens</name>
    <dbReference type="NCBI Taxonomy" id="1929756"/>
    <lineage>
        <taxon>Eukaryota</taxon>
        <taxon>Fungi</taxon>
        <taxon>Dikarya</taxon>
        <taxon>Basidiomycota</taxon>
        <taxon>Agaricomycotina</taxon>
        <taxon>Agaricomycetes</taxon>
        <taxon>Agaricomycetidae</taxon>
        <taxon>Agaricales</taxon>
        <taxon>Marasmiineae</taxon>
        <taxon>Physalacriaceae</taxon>
        <taxon>Desarmillaria</taxon>
    </lineage>
</organism>
<gene>
    <name evidence="2" type="ORF">EV420DRAFT_1727469</name>
</gene>
<name>A0AA39JGL5_ARMTA</name>
<evidence type="ECO:0000256" key="1">
    <source>
        <dbReference type="SAM" id="MobiDB-lite"/>
    </source>
</evidence>
<reference evidence="2" key="1">
    <citation type="submission" date="2023-06" db="EMBL/GenBank/DDBJ databases">
        <authorList>
            <consortium name="Lawrence Berkeley National Laboratory"/>
            <person name="Ahrendt S."/>
            <person name="Sahu N."/>
            <person name="Indic B."/>
            <person name="Wong-Bajracharya J."/>
            <person name="Merenyi Z."/>
            <person name="Ke H.-M."/>
            <person name="Monk M."/>
            <person name="Kocsube S."/>
            <person name="Drula E."/>
            <person name="Lipzen A."/>
            <person name="Balint B."/>
            <person name="Henrissat B."/>
            <person name="Andreopoulos B."/>
            <person name="Martin F.M."/>
            <person name="Harder C.B."/>
            <person name="Rigling D."/>
            <person name="Ford K.L."/>
            <person name="Foster G.D."/>
            <person name="Pangilinan J."/>
            <person name="Papanicolaou A."/>
            <person name="Barry K."/>
            <person name="LaButti K."/>
            <person name="Viragh M."/>
            <person name="Koriabine M."/>
            <person name="Yan M."/>
            <person name="Riley R."/>
            <person name="Champramary S."/>
            <person name="Plett K.L."/>
            <person name="Tsai I.J."/>
            <person name="Slot J."/>
            <person name="Sipos G."/>
            <person name="Plett J."/>
            <person name="Nagy L.G."/>
            <person name="Grigoriev I.V."/>
        </authorList>
    </citation>
    <scope>NUCLEOTIDE SEQUENCE</scope>
    <source>
        <strain evidence="2">CCBAS 213</strain>
    </source>
</reference>
<accession>A0AA39JGL5</accession>
<sequence>MIVFEMVELDVVSADNWELHGARIVVPMLGSAVKRLLIHAVETFPPVPMFIDLSNLVSLEWFAFMSGEISLTSALNMLHSIPAHTPLRHVTLAVATFIDPTWGHIPTSLVRFRRKIQMCIAYRALPANRDVVNTSSLVNVSYGTYAEVWDYILTGVHAQWIRIHVHAMSNWNDSSKKCTSLKLAPWGFVEASWLYPTNYVFARCAHTNNLRNKMLGYDEFEKSLYRETLICAIVHSEASWVPHMVRKPFQIMVYTTVQRFSDEASGWGPGGETKERVTLRVWVKVELDVEESVEDRDSPSMEHPISQSAAHQGTTTVGVEPGDTLSERIRVLDHMRSELCQSSSCRATVEGDASRRETLFEHEFSSWRRQR</sequence>
<dbReference type="GeneID" id="85363401"/>
<dbReference type="EMBL" id="JAUEPS010000065">
    <property type="protein sequence ID" value="KAK0442268.1"/>
    <property type="molecule type" value="Genomic_DNA"/>
</dbReference>
<dbReference type="AlphaFoldDB" id="A0AA39JGL5"/>
<feature type="region of interest" description="Disordered" evidence="1">
    <location>
        <begin position="293"/>
        <end position="322"/>
    </location>
</feature>
<evidence type="ECO:0000313" key="2">
    <source>
        <dbReference type="EMBL" id="KAK0442268.1"/>
    </source>
</evidence>
<evidence type="ECO:0000313" key="3">
    <source>
        <dbReference type="Proteomes" id="UP001175211"/>
    </source>
</evidence>
<proteinExistence type="predicted"/>
<dbReference type="RefSeq" id="XP_060324241.1">
    <property type="nucleotide sequence ID" value="XM_060479853.1"/>
</dbReference>